<organism evidence="3">
    <name type="scientific">Zea mays</name>
    <name type="common">Maize</name>
    <dbReference type="NCBI Taxonomy" id="4577"/>
    <lineage>
        <taxon>Eukaryota</taxon>
        <taxon>Viridiplantae</taxon>
        <taxon>Streptophyta</taxon>
        <taxon>Embryophyta</taxon>
        <taxon>Tracheophyta</taxon>
        <taxon>Spermatophyta</taxon>
        <taxon>Magnoliopsida</taxon>
        <taxon>Liliopsida</taxon>
        <taxon>Poales</taxon>
        <taxon>Poaceae</taxon>
        <taxon>PACMAD clade</taxon>
        <taxon>Panicoideae</taxon>
        <taxon>Andropogonodae</taxon>
        <taxon>Andropogoneae</taxon>
        <taxon>Tripsacinae</taxon>
        <taxon>Zea</taxon>
    </lineage>
</organism>
<dbReference type="InterPro" id="IPR005202">
    <property type="entry name" value="TF_GRAS"/>
</dbReference>
<keyword evidence="1" id="KW-0805">Transcription regulation</keyword>
<dbReference type="SMR" id="A0A1D6PF45"/>
<dbReference type="EMBL" id="CM000785">
    <property type="protein sequence ID" value="AQL08146.1"/>
    <property type="molecule type" value="Genomic_DNA"/>
</dbReference>
<accession>A0A1D6PF45</accession>
<evidence type="ECO:0000256" key="1">
    <source>
        <dbReference type="ARBA" id="ARBA00023015"/>
    </source>
</evidence>
<gene>
    <name evidence="3" type="ORF">ZEAMMB73_Zm00001d047957</name>
</gene>
<evidence type="ECO:0000313" key="3">
    <source>
        <dbReference type="EMBL" id="AQL08146.1"/>
    </source>
</evidence>
<proteinExistence type="predicted"/>
<sequence>MLDELRAAGRIHELAQRCPAATLKVTALVSPASHHSLELNLIHENLSGFARELGVFLQFVAYNVDALDPAELVAITSDNAVAVHLRVGSAHVTALSTVLRLVKRLGVKVVVSVDRGCDLSALGGEIYTG</sequence>
<name>A0A1D6PF45_MAIZE</name>
<keyword evidence="2" id="KW-0804">Transcription</keyword>
<dbReference type="InParanoid" id="A0A1D6PF45"/>
<dbReference type="Pfam" id="PF03514">
    <property type="entry name" value="GRAS"/>
    <property type="match status" value="1"/>
</dbReference>
<evidence type="ECO:0000256" key="2">
    <source>
        <dbReference type="ARBA" id="ARBA00023163"/>
    </source>
</evidence>
<protein>
    <submittedName>
        <fullName evidence="3">Scarecrow-like protein 6</fullName>
    </submittedName>
</protein>
<reference evidence="3" key="1">
    <citation type="submission" date="2015-12" db="EMBL/GenBank/DDBJ databases">
        <title>Update maize B73 reference genome by single molecule sequencing technologies.</title>
        <authorList>
            <consortium name="Maize Genome Sequencing Project"/>
            <person name="Ware D."/>
        </authorList>
    </citation>
    <scope>NUCLEOTIDE SEQUENCE</scope>
    <source>
        <tissue evidence="3">Seedling</tissue>
    </source>
</reference>
<dbReference type="AlphaFoldDB" id="A0A1D6PF45"/>